<protein>
    <submittedName>
        <fullName evidence="2">Uncharacterized protein</fullName>
    </submittedName>
</protein>
<keyword evidence="3" id="KW-1185">Reference proteome</keyword>
<evidence type="ECO:0000313" key="3">
    <source>
        <dbReference type="Proteomes" id="UP000775213"/>
    </source>
</evidence>
<comment type="caution">
    <text evidence="2">The sequence shown here is derived from an EMBL/GenBank/DDBJ whole genome shotgun (WGS) entry which is preliminary data.</text>
</comment>
<name>A0AAV7H8I4_DENCH</name>
<organism evidence="2 3">
    <name type="scientific">Dendrobium chrysotoxum</name>
    <name type="common">Orchid</name>
    <dbReference type="NCBI Taxonomy" id="161865"/>
    <lineage>
        <taxon>Eukaryota</taxon>
        <taxon>Viridiplantae</taxon>
        <taxon>Streptophyta</taxon>
        <taxon>Embryophyta</taxon>
        <taxon>Tracheophyta</taxon>
        <taxon>Spermatophyta</taxon>
        <taxon>Magnoliopsida</taxon>
        <taxon>Liliopsida</taxon>
        <taxon>Asparagales</taxon>
        <taxon>Orchidaceae</taxon>
        <taxon>Epidendroideae</taxon>
        <taxon>Malaxideae</taxon>
        <taxon>Dendrobiinae</taxon>
        <taxon>Dendrobium</taxon>
    </lineage>
</organism>
<evidence type="ECO:0000256" key="1">
    <source>
        <dbReference type="SAM" id="MobiDB-lite"/>
    </source>
</evidence>
<dbReference type="EMBL" id="JAGFBR010000006">
    <property type="protein sequence ID" value="KAH0464767.1"/>
    <property type="molecule type" value="Genomic_DNA"/>
</dbReference>
<accession>A0AAV7H8I4</accession>
<dbReference type="AlphaFoldDB" id="A0AAV7H8I4"/>
<evidence type="ECO:0000313" key="2">
    <source>
        <dbReference type="EMBL" id="KAH0464767.1"/>
    </source>
</evidence>
<feature type="compositionally biased region" description="Basic residues" evidence="1">
    <location>
        <begin position="53"/>
        <end position="70"/>
    </location>
</feature>
<dbReference type="Proteomes" id="UP000775213">
    <property type="component" value="Unassembled WGS sequence"/>
</dbReference>
<sequence length="76" mass="8894">MKPSPSESKVAKTVSRSHSSLFSVVCILDEELGGLGWVEKRKEWSHGRSLERGKKRRLKRMPRERRKRRRAAMDSM</sequence>
<reference evidence="2 3" key="1">
    <citation type="journal article" date="2021" name="Hortic Res">
        <title>Chromosome-scale assembly of the Dendrobium chrysotoxum genome enhances the understanding of orchid evolution.</title>
        <authorList>
            <person name="Zhang Y."/>
            <person name="Zhang G.Q."/>
            <person name="Zhang D."/>
            <person name="Liu X.D."/>
            <person name="Xu X.Y."/>
            <person name="Sun W.H."/>
            <person name="Yu X."/>
            <person name="Zhu X."/>
            <person name="Wang Z.W."/>
            <person name="Zhao X."/>
            <person name="Zhong W.Y."/>
            <person name="Chen H."/>
            <person name="Yin W.L."/>
            <person name="Huang T."/>
            <person name="Niu S.C."/>
            <person name="Liu Z.J."/>
        </authorList>
    </citation>
    <scope>NUCLEOTIDE SEQUENCE [LARGE SCALE GENOMIC DNA]</scope>
    <source>
        <strain evidence="2">Lindl</strain>
    </source>
</reference>
<proteinExistence type="predicted"/>
<feature type="region of interest" description="Disordered" evidence="1">
    <location>
        <begin position="46"/>
        <end position="76"/>
    </location>
</feature>
<gene>
    <name evidence="2" type="ORF">IEQ34_004870</name>
</gene>